<dbReference type="GO" id="GO:0008270">
    <property type="term" value="F:zinc ion binding"/>
    <property type="evidence" value="ECO:0007669"/>
    <property type="project" value="UniProtKB-KW"/>
</dbReference>
<dbReference type="PANTHER" id="PTHR24409">
    <property type="entry name" value="ZINC FINGER PROTEIN 142"/>
    <property type="match status" value="1"/>
</dbReference>
<dbReference type="PROSITE" id="PS00028">
    <property type="entry name" value="ZINC_FINGER_C2H2_1"/>
    <property type="match status" value="1"/>
</dbReference>
<keyword evidence="2" id="KW-0677">Repeat</keyword>
<accession>A0A819QDM4</accession>
<protein>
    <recommendedName>
        <fullName evidence="7">C2H2-type domain-containing protein</fullName>
    </recommendedName>
</protein>
<evidence type="ECO:0000256" key="4">
    <source>
        <dbReference type="ARBA" id="ARBA00022833"/>
    </source>
</evidence>
<evidence type="ECO:0000313" key="9">
    <source>
        <dbReference type="Proteomes" id="UP000663866"/>
    </source>
</evidence>
<comment type="caution">
    <text evidence="8">The sequence shown here is derived from an EMBL/GenBank/DDBJ whole genome shotgun (WGS) entry which is preliminary data.</text>
</comment>
<dbReference type="EMBL" id="CAJOBG010002804">
    <property type="protein sequence ID" value="CAF4029089.1"/>
    <property type="molecule type" value="Genomic_DNA"/>
</dbReference>
<name>A0A819QDM4_9BILA</name>
<dbReference type="InterPro" id="IPR013087">
    <property type="entry name" value="Znf_C2H2_type"/>
</dbReference>
<dbReference type="GO" id="GO:0000977">
    <property type="term" value="F:RNA polymerase II transcription regulatory region sequence-specific DNA binding"/>
    <property type="evidence" value="ECO:0007669"/>
    <property type="project" value="TreeGrafter"/>
</dbReference>
<keyword evidence="9" id="KW-1185">Reference proteome</keyword>
<evidence type="ECO:0000256" key="3">
    <source>
        <dbReference type="ARBA" id="ARBA00022771"/>
    </source>
</evidence>
<proteinExistence type="predicted"/>
<dbReference type="Proteomes" id="UP000663866">
    <property type="component" value="Unassembled WGS sequence"/>
</dbReference>
<keyword evidence="3 5" id="KW-0863">Zinc-finger</keyword>
<feature type="domain" description="C2H2-type" evidence="7">
    <location>
        <begin position="619"/>
        <end position="646"/>
    </location>
</feature>
<evidence type="ECO:0000259" key="7">
    <source>
        <dbReference type="PROSITE" id="PS50157"/>
    </source>
</evidence>
<feature type="region of interest" description="Disordered" evidence="6">
    <location>
        <begin position="120"/>
        <end position="139"/>
    </location>
</feature>
<sequence length="865" mass="99597">MIDNSIDTERTAFICPECSFNGTSLPELISHLNEAHGEETASKSEAPPKNVLLSSAEKRSRRKPAFSHQIISQAPRQSLPLFKQSNVDPGSIHFWNRVITTDKNDRRFTETNVIRDENFSRSNLSPQRPIAPKLTNSPIKPIASTPDLPSTSNFSSTIQPIQKNFQCRICHLTYKNFHDCTAHIRRKHEISHIQAGRYVGKLDTNVPLPPSATGHYKIRLKVKSLPPPPPPKTTIDNFTKTYQCKYCSYTTPWLKDISQHEMQSHKNYSSFTQDDVMHNNNNNNSIDNDNGLSALLIDNVQSYGEVLPNGSNDTIMIEDDIDDDEDDALWKYQQKINNLSESAPNRISFSKSFKKFQCPHCEHSSPTLTKLKLHIATHINIKPFMCSICGWRANLRWYIQCHAKKRHSNQNFEVLQLSHEEAEQTINAYMRERAFDTKLHSRHDSKHQYQCSLCQFRSNHPRFIEQHIEANHTKTIKTNNNHSNVTQTETNSQSLTNPANVVYQKFSSHPNFNPNHKAGFEQCIYDRLRPDIYKSIKPTEISITTVPPPSATTTQSLPPPPLIVTIPNKLSLMKPKRMFTCMDCAFHSSKIHELDKHMCSKIQKSQQGKSHGKFVASLYECTKCSYRTVNKSYMQQHIYLHRLKSTRKNVFHYCLFCGYNHRCRTKIVVHMAQSHPKKNSSNNITPCHYESDADFSIRQTMLRRSFIEQQLQKPRTFYCTYCPHISTNILEYDHHRSCHKEKQLNLYKCQHCSFSSNSLLYTNQHALIHSKDARLVLSDSDMKNLKQLPVSTIYKEILGKSNRYNCPFCTRFTSSYSSAVLQHIKKTHAGNSNQFHGSLICGSDMAKEILLLGDTVRNNHRMEIN</sequence>
<dbReference type="AlphaFoldDB" id="A0A819QDM4"/>
<keyword evidence="4" id="KW-0862">Zinc</keyword>
<organism evidence="8 9">
    <name type="scientific">Rotaria magnacalcarata</name>
    <dbReference type="NCBI Taxonomy" id="392030"/>
    <lineage>
        <taxon>Eukaryota</taxon>
        <taxon>Metazoa</taxon>
        <taxon>Spiralia</taxon>
        <taxon>Gnathifera</taxon>
        <taxon>Rotifera</taxon>
        <taxon>Eurotatoria</taxon>
        <taxon>Bdelloidea</taxon>
        <taxon>Philodinida</taxon>
        <taxon>Philodinidae</taxon>
        <taxon>Rotaria</taxon>
    </lineage>
</organism>
<evidence type="ECO:0000256" key="5">
    <source>
        <dbReference type="PROSITE-ProRule" id="PRU00042"/>
    </source>
</evidence>
<gene>
    <name evidence="8" type="ORF">OVN521_LOCUS16683</name>
</gene>
<dbReference type="InterPro" id="IPR036236">
    <property type="entry name" value="Znf_C2H2_sf"/>
</dbReference>
<dbReference type="PANTHER" id="PTHR24409:SF295">
    <property type="entry name" value="AZ2-RELATED"/>
    <property type="match status" value="1"/>
</dbReference>
<reference evidence="8" key="1">
    <citation type="submission" date="2021-02" db="EMBL/GenBank/DDBJ databases">
        <authorList>
            <person name="Nowell W R."/>
        </authorList>
    </citation>
    <scope>NUCLEOTIDE SEQUENCE</scope>
</reference>
<keyword evidence="1" id="KW-0479">Metal-binding</keyword>
<dbReference type="SUPFAM" id="SSF57667">
    <property type="entry name" value="beta-beta-alpha zinc fingers"/>
    <property type="match status" value="1"/>
</dbReference>
<evidence type="ECO:0000256" key="6">
    <source>
        <dbReference type="SAM" id="MobiDB-lite"/>
    </source>
</evidence>
<dbReference type="SMART" id="SM00355">
    <property type="entry name" value="ZnF_C2H2"/>
    <property type="match status" value="11"/>
</dbReference>
<dbReference type="Gene3D" id="3.30.160.60">
    <property type="entry name" value="Classic Zinc Finger"/>
    <property type="match status" value="1"/>
</dbReference>
<evidence type="ECO:0000313" key="8">
    <source>
        <dbReference type="EMBL" id="CAF4029089.1"/>
    </source>
</evidence>
<dbReference type="GO" id="GO:0005634">
    <property type="term" value="C:nucleus"/>
    <property type="evidence" value="ECO:0007669"/>
    <property type="project" value="TreeGrafter"/>
</dbReference>
<evidence type="ECO:0000256" key="2">
    <source>
        <dbReference type="ARBA" id="ARBA00022737"/>
    </source>
</evidence>
<feature type="domain" description="C2H2-type" evidence="7">
    <location>
        <begin position="356"/>
        <end position="383"/>
    </location>
</feature>
<evidence type="ECO:0000256" key="1">
    <source>
        <dbReference type="ARBA" id="ARBA00022723"/>
    </source>
</evidence>
<dbReference type="GO" id="GO:0000981">
    <property type="term" value="F:DNA-binding transcription factor activity, RNA polymerase II-specific"/>
    <property type="evidence" value="ECO:0007669"/>
    <property type="project" value="TreeGrafter"/>
</dbReference>
<feature type="region of interest" description="Disordered" evidence="6">
    <location>
        <begin position="35"/>
        <end position="68"/>
    </location>
</feature>
<dbReference type="PROSITE" id="PS50157">
    <property type="entry name" value="ZINC_FINGER_C2H2_2"/>
    <property type="match status" value="2"/>
</dbReference>